<comment type="subcellular location">
    <subcellularLocation>
        <location evidence="1">Cell membrane</location>
        <topology evidence="1">Multi-pass membrane protein</topology>
    </subcellularLocation>
</comment>
<evidence type="ECO:0000313" key="9">
    <source>
        <dbReference type="Proteomes" id="UP000730482"/>
    </source>
</evidence>
<protein>
    <submittedName>
        <fullName evidence="8">CopD family protein</fullName>
    </submittedName>
</protein>
<dbReference type="Pfam" id="PF05425">
    <property type="entry name" value="CopD"/>
    <property type="match status" value="1"/>
</dbReference>
<dbReference type="Proteomes" id="UP000730482">
    <property type="component" value="Unassembled WGS sequence"/>
</dbReference>
<keyword evidence="9" id="KW-1185">Reference proteome</keyword>
<comment type="caution">
    <text evidence="8">The sequence shown here is derived from an EMBL/GenBank/DDBJ whole genome shotgun (WGS) entry which is preliminary data.</text>
</comment>
<organism evidence="8 9">
    <name type="scientific">Catenulispora pinistramenti</name>
    <dbReference type="NCBI Taxonomy" id="2705254"/>
    <lineage>
        <taxon>Bacteria</taxon>
        <taxon>Bacillati</taxon>
        <taxon>Actinomycetota</taxon>
        <taxon>Actinomycetes</taxon>
        <taxon>Catenulisporales</taxon>
        <taxon>Catenulisporaceae</taxon>
        <taxon>Catenulispora</taxon>
    </lineage>
</organism>
<proteinExistence type="predicted"/>
<evidence type="ECO:0000256" key="2">
    <source>
        <dbReference type="ARBA" id="ARBA00022475"/>
    </source>
</evidence>
<sequence>LGAVGLLVATGLYQGWREVGSVSGLVDTTYGRLLLTKVAVLLCVIGVARGSRGIVAKWRDDSDGDSDGGSGNSVAALRRNVAIELAGASVLLLLAVLLAGNAPAR</sequence>
<evidence type="ECO:0000256" key="5">
    <source>
        <dbReference type="ARBA" id="ARBA00023136"/>
    </source>
</evidence>
<keyword evidence="3 6" id="KW-0812">Transmembrane</keyword>
<keyword evidence="4 6" id="KW-1133">Transmembrane helix</keyword>
<evidence type="ECO:0000256" key="6">
    <source>
        <dbReference type="SAM" id="Phobius"/>
    </source>
</evidence>
<feature type="domain" description="Copper resistance protein D" evidence="7">
    <location>
        <begin position="2"/>
        <end position="98"/>
    </location>
</feature>
<dbReference type="PANTHER" id="PTHR34820">
    <property type="entry name" value="INNER MEMBRANE PROTEIN YEBZ"/>
    <property type="match status" value="1"/>
</dbReference>
<evidence type="ECO:0000256" key="3">
    <source>
        <dbReference type="ARBA" id="ARBA00022692"/>
    </source>
</evidence>
<dbReference type="PANTHER" id="PTHR34820:SF4">
    <property type="entry name" value="INNER MEMBRANE PROTEIN YEBZ"/>
    <property type="match status" value="1"/>
</dbReference>
<reference evidence="8 9" key="1">
    <citation type="submission" date="2020-02" db="EMBL/GenBank/DDBJ databases">
        <title>Acidophilic actinobacteria isolated from forest soil.</title>
        <authorList>
            <person name="Golinska P."/>
        </authorList>
    </citation>
    <scope>NUCLEOTIDE SEQUENCE [LARGE SCALE GENOMIC DNA]</scope>
    <source>
        <strain evidence="8 9">NL8</strain>
    </source>
</reference>
<dbReference type="RefSeq" id="WP_212021821.1">
    <property type="nucleotide sequence ID" value="NZ_JAAFYZ010000368.1"/>
</dbReference>
<evidence type="ECO:0000256" key="4">
    <source>
        <dbReference type="ARBA" id="ARBA00022989"/>
    </source>
</evidence>
<dbReference type="EMBL" id="JAAFYZ010000368">
    <property type="protein sequence ID" value="MBS2554405.1"/>
    <property type="molecule type" value="Genomic_DNA"/>
</dbReference>
<dbReference type="InterPro" id="IPR008457">
    <property type="entry name" value="Cu-R_CopD_dom"/>
</dbReference>
<gene>
    <name evidence="8" type="ORF">KGQ19_46880</name>
</gene>
<feature type="transmembrane region" description="Helical" evidence="6">
    <location>
        <begin position="81"/>
        <end position="100"/>
    </location>
</feature>
<accession>A0ABS5L7S2</accession>
<feature type="non-terminal residue" evidence="8">
    <location>
        <position position="1"/>
    </location>
</feature>
<dbReference type="InterPro" id="IPR032694">
    <property type="entry name" value="CopC/D"/>
</dbReference>
<evidence type="ECO:0000313" key="8">
    <source>
        <dbReference type="EMBL" id="MBS2554405.1"/>
    </source>
</evidence>
<keyword evidence="5 6" id="KW-0472">Membrane</keyword>
<evidence type="ECO:0000259" key="7">
    <source>
        <dbReference type="Pfam" id="PF05425"/>
    </source>
</evidence>
<feature type="transmembrane region" description="Helical" evidence="6">
    <location>
        <begin position="30"/>
        <end position="48"/>
    </location>
</feature>
<keyword evidence="2" id="KW-1003">Cell membrane</keyword>
<evidence type="ECO:0000256" key="1">
    <source>
        <dbReference type="ARBA" id="ARBA00004651"/>
    </source>
</evidence>
<name>A0ABS5L7S2_9ACTN</name>